<dbReference type="Gene3D" id="2.40.50.1070">
    <property type="match status" value="1"/>
</dbReference>
<gene>
    <name evidence="6" type="ORF">ENX07_07970</name>
</gene>
<reference evidence="6" key="1">
    <citation type="journal article" date="2020" name="mSystems">
        <title>Genome- and Community-Level Interaction Insights into Carbon Utilization and Element Cycling Functions of Hydrothermarchaeota in Hydrothermal Sediment.</title>
        <authorList>
            <person name="Zhou Z."/>
            <person name="Liu Y."/>
            <person name="Xu W."/>
            <person name="Pan J."/>
            <person name="Luo Z.H."/>
            <person name="Li M."/>
        </authorList>
    </citation>
    <scope>NUCLEOTIDE SEQUENCE [LARGE SCALE GENOMIC DNA]</scope>
    <source>
        <strain evidence="6">SpSt-906</strain>
    </source>
</reference>
<dbReference type="PROSITE" id="PS51687">
    <property type="entry name" value="SAM_MT_RNA_M5U"/>
    <property type="match status" value="1"/>
</dbReference>
<dbReference type="Pfam" id="PF05958">
    <property type="entry name" value="tRNA_U5-meth_tr"/>
    <property type="match status" value="1"/>
</dbReference>
<dbReference type="PROSITE" id="PS01230">
    <property type="entry name" value="TRMA_1"/>
    <property type="match status" value="1"/>
</dbReference>
<dbReference type="InterPro" id="IPR029063">
    <property type="entry name" value="SAM-dependent_MTases_sf"/>
</dbReference>
<dbReference type="SUPFAM" id="SSF53335">
    <property type="entry name" value="S-adenosyl-L-methionine-dependent methyltransferases"/>
    <property type="match status" value="1"/>
</dbReference>
<feature type="binding site" evidence="4">
    <location>
        <position position="253"/>
    </location>
    <ligand>
        <name>S-adenosyl-L-methionine</name>
        <dbReference type="ChEBI" id="CHEBI:59789"/>
    </ligand>
</feature>
<feature type="binding site" evidence="4">
    <location>
        <position position="201"/>
    </location>
    <ligand>
        <name>S-adenosyl-L-methionine</name>
        <dbReference type="ChEBI" id="CHEBI:59789"/>
    </ligand>
</feature>
<dbReference type="Gene3D" id="3.40.50.150">
    <property type="entry name" value="Vaccinia Virus protein VP39"/>
    <property type="match status" value="1"/>
</dbReference>
<dbReference type="InterPro" id="IPR010280">
    <property type="entry name" value="U5_MeTrfase_fam"/>
</dbReference>
<dbReference type="GO" id="GO:0006396">
    <property type="term" value="P:RNA processing"/>
    <property type="evidence" value="ECO:0007669"/>
    <property type="project" value="InterPro"/>
</dbReference>
<evidence type="ECO:0000256" key="2">
    <source>
        <dbReference type="ARBA" id="ARBA00022679"/>
    </source>
</evidence>
<evidence type="ECO:0000256" key="4">
    <source>
        <dbReference type="PROSITE-ProRule" id="PRU01024"/>
    </source>
</evidence>
<feature type="active site" evidence="5">
    <location>
        <position position="325"/>
    </location>
</feature>
<keyword evidence="3 4" id="KW-0949">S-adenosyl-L-methionine</keyword>
<comment type="similarity">
    <text evidence="4">Belongs to the class I-like SAM-binding methyltransferase superfamily. RNA M5U methyltransferase family.</text>
</comment>
<evidence type="ECO:0000256" key="1">
    <source>
        <dbReference type="ARBA" id="ARBA00022603"/>
    </source>
</evidence>
<protein>
    <submittedName>
        <fullName evidence="6">Class I SAM-dependent RNA methyltransferase</fullName>
    </submittedName>
</protein>
<dbReference type="GO" id="GO:0032259">
    <property type="term" value="P:methylation"/>
    <property type="evidence" value="ECO:0007669"/>
    <property type="project" value="UniProtKB-KW"/>
</dbReference>
<keyword evidence="2 4" id="KW-0808">Transferase</keyword>
<proteinExistence type="inferred from homology"/>
<evidence type="ECO:0000256" key="3">
    <source>
        <dbReference type="ARBA" id="ARBA00022691"/>
    </source>
</evidence>
<name>A0A7C3UQP8_UNCW3</name>
<evidence type="ECO:0000256" key="5">
    <source>
        <dbReference type="PROSITE-ProRule" id="PRU10015"/>
    </source>
</evidence>
<dbReference type="InterPro" id="IPR030390">
    <property type="entry name" value="MeTrfase_TrmA_AS"/>
</dbReference>
<organism evidence="6">
    <name type="scientific">candidate division WOR-3 bacterium</name>
    <dbReference type="NCBI Taxonomy" id="2052148"/>
    <lineage>
        <taxon>Bacteria</taxon>
        <taxon>Bacteria division WOR-3</taxon>
    </lineage>
</organism>
<sequence>MGKICPYFGRCGGCDYQNIPYEEQVARKIASVKTCLNLSEIKIFPSPPFHYRNRMDFVFFPNGIGFREKGKWYKFVDIEYCLIAQERINTLLSEVRGYFQKVDSFDVRKHNGTFRYAVIRNGLNSTVSFVLNQESKNKEEAIRLISNFSIFTSADNLIVCEVPPHTDVSISENYRVIKGTDLLLTKVKEKEFYFHSQGFFQINDYLMEKLHDYVSQILNDYKTENATLLDLYGGVGIFGIINRERFNSVIVVDNHSLSLDCVKKNCEVNNIQNLSPVLLEDRRLKQLPLPDPLFVIADPPRTGIHPKAIRYLNEIKPELIIYVSCNLNQLAKDLKGFANYFLKSVALFDFFPQTKNMELVVELVRS</sequence>
<accession>A0A7C3UQP8</accession>
<dbReference type="GO" id="GO:0008173">
    <property type="term" value="F:RNA methyltransferase activity"/>
    <property type="evidence" value="ECO:0007669"/>
    <property type="project" value="InterPro"/>
</dbReference>
<feature type="active site" description="Nucleophile" evidence="4">
    <location>
        <position position="325"/>
    </location>
</feature>
<dbReference type="PANTHER" id="PTHR11061">
    <property type="entry name" value="RNA M5U METHYLTRANSFERASE"/>
    <property type="match status" value="1"/>
</dbReference>
<feature type="binding site" evidence="4">
    <location>
        <position position="298"/>
    </location>
    <ligand>
        <name>S-adenosyl-L-methionine</name>
        <dbReference type="ChEBI" id="CHEBI:59789"/>
    </ligand>
</feature>
<feature type="binding site" evidence="4">
    <location>
        <position position="232"/>
    </location>
    <ligand>
        <name>S-adenosyl-L-methionine</name>
        <dbReference type="ChEBI" id="CHEBI:59789"/>
    </ligand>
</feature>
<dbReference type="PANTHER" id="PTHR11061:SF30">
    <property type="entry name" value="TRNA (URACIL(54)-C(5))-METHYLTRANSFERASE"/>
    <property type="match status" value="1"/>
</dbReference>
<dbReference type="AlphaFoldDB" id="A0A7C3UQP8"/>
<comment type="caution">
    <text evidence="6">The sequence shown here is derived from an EMBL/GenBank/DDBJ whole genome shotgun (WGS) entry which is preliminary data.</text>
</comment>
<evidence type="ECO:0000313" key="6">
    <source>
        <dbReference type="EMBL" id="HGE99984.1"/>
    </source>
</evidence>
<dbReference type="EMBL" id="DTMQ01000048">
    <property type="protein sequence ID" value="HGE99984.1"/>
    <property type="molecule type" value="Genomic_DNA"/>
</dbReference>
<keyword evidence="1 4" id="KW-0489">Methyltransferase</keyword>